<dbReference type="InterPro" id="IPR011330">
    <property type="entry name" value="Glyco_hydro/deAcase_b/a-brl"/>
</dbReference>
<comment type="subcellular location">
    <subcellularLocation>
        <location evidence="1">Secreted</location>
    </subcellularLocation>
</comment>
<dbReference type="GO" id="GO:0005975">
    <property type="term" value="P:carbohydrate metabolic process"/>
    <property type="evidence" value="ECO:0007669"/>
    <property type="project" value="InterPro"/>
</dbReference>
<feature type="domain" description="NodB homology" evidence="3">
    <location>
        <begin position="190"/>
        <end position="260"/>
    </location>
</feature>
<dbReference type="GO" id="GO:0016810">
    <property type="term" value="F:hydrolase activity, acting on carbon-nitrogen (but not peptide) bonds"/>
    <property type="evidence" value="ECO:0007669"/>
    <property type="project" value="InterPro"/>
</dbReference>
<dbReference type="CDD" id="cd10918">
    <property type="entry name" value="CE4_NodB_like_5s_6s"/>
    <property type="match status" value="1"/>
</dbReference>
<dbReference type="PANTHER" id="PTHR34216:SF3">
    <property type="entry name" value="POLY-BETA-1,6-N-ACETYL-D-GLUCOSAMINE N-DEACETYLASE"/>
    <property type="match status" value="1"/>
</dbReference>
<dbReference type="RefSeq" id="WP_123120212.1">
    <property type="nucleotide sequence ID" value="NZ_RJJR01000005.1"/>
</dbReference>
<name>A0A3M9NI18_9BACT</name>
<dbReference type="Pfam" id="PF01522">
    <property type="entry name" value="Polysacc_deac_1"/>
    <property type="match status" value="2"/>
</dbReference>
<dbReference type="Gene3D" id="3.20.20.370">
    <property type="entry name" value="Glycoside hydrolase/deacetylase"/>
    <property type="match status" value="1"/>
</dbReference>
<proteinExistence type="predicted"/>
<dbReference type="InterPro" id="IPR051398">
    <property type="entry name" value="Polysacch_Deacetylase"/>
</dbReference>
<keyword evidence="5" id="KW-1185">Reference proteome</keyword>
<dbReference type="SUPFAM" id="SSF88713">
    <property type="entry name" value="Glycoside hydrolase/deacetylase"/>
    <property type="match status" value="1"/>
</dbReference>
<evidence type="ECO:0000256" key="1">
    <source>
        <dbReference type="ARBA" id="ARBA00004613"/>
    </source>
</evidence>
<dbReference type="PANTHER" id="PTHR34216">
    <property type="match status" value="1"/>
</dbReference>
<sequence>MNNNRNDENENRKEVNLLKSRHAFPFVVICLLVNLLPVETFAQTGKTEITKWQDGKKTAVSITYDDGSRNQFKVALPIMERLHFPATFFIITGAIEGSAHQPKFIGRPVEQIIAETATVPTSENNFFERASASLYLGYAGALPYYNEADAFYERGNPQDAWKVMDTLYRKVRNKELPAGKDTSMEIAQEEGLSWEAVKKDAAKGYEFASHTVSHAHLAILDSANMNYELRKSKEDILQNLGPAYTFSAEVPFGIEDKRVMKFGFPIYEALRNSMPEPWMQEINRGYKEQPGQFAKEYVQWQRGPLSKTPMPLMKSWVDTSLAHDNIWLVLVFHGIEGIGWEPTPAQKLEEYFQYIQSKENDIWVATFGDVTRYVRERMNAKIKTHEGNDAITVTLTHTLNPEMYNLPLTLKTYVSPEWKQVTVKQDNKTQEVATAKDSKGSYVLYQARPNKGIITISKK</sequence>
<comment type="caution">
    <text evidence="4">The sequence shown here is derived from an EMBL/GenBank/DDBJ whole genome shotgun (WGS) entry which is preliminary data.</text>
</comment>
<protein>
    <submittedName>
        <fullName evidence="4">Polysaccharide deacetylase family protein</fullName>
    </submittedName>
</protein>
<dbReference type="Proteomes" id="UP000267223">
    <property type="component" value="Unassembled WGS sequence"/>
</dbReference>
<dbReference type="EMBL" id="RJJR01000005">
    <property type="protein sequence ID" value="RNI37371.1"/>
    <property type="molecule type" value="Genomic_DNA"/>
</dbReference>
<gene>
    <name evidence="4" type="ORF">EFY79_08205</name>
</gene>
<dbReference type="AlphaFoldDB" id="A0A3M9NI18"/>
<accession>A0A3M9NI18</accession>
<organism evidence="4 5">
    <name type="scientific">Hanamia caeni</name>
    <dbReference type="NCBI Taxonomy" id="2294116"/>
    <lineage>
        <taxon>Bacteria</taxon>
        <taxon>Pseudomonadati</taxon>
        <taxon>Bacteroidota</taxon>
        <taxon>Chitinophagia</taxon>
        <taxon>Chitinophagales</taxon>
        <taxon>Chitinophagaceae</taxon>
        <taxon>Hanamia</taxon>
    </lineage>
</organism>
<evidence type="ECO:0000259" key="3">
    <source>
        <dbReference type="Pfam" id="PF01522"/>
    </source>
</evidence>
<evidence type="ECO:0000313" key="4">
    <source>
        <dbReference type="EMBL" id="RNI37371.1"/>
    </source>
</evidence>
<dbReference type="InterPro" id="IPR002509">
    <property type="entry name" value="NODB_dom"/>
</dbReference>
<feature type="domain" description="NodB homology" evidence="3">
    <location>
        <begin position="55"/>
        <end position="98"/>
    </location>
</feature>
<keyword evidence="2" id="KW-0732">Signal</keyword>
<dbReference type="GO" id="GO:0005576">
    <property type="term" value="C:extracellular region"/>
    <property type="evidence" value="ECO:0007669"/>
    <property type="project" value="UniProtKB-SubCell"/>
</dbReference>
<evidence type="ECO:0000313" key="5">
    <source>
        <dbReference type="Proteomes" id="UP000267223"/>
    </source>
</evidence>
<evidence type="ECO:0000256" key="2">
    <source>
        <dbReference type="ARBA" id="ARBA00022729"/>
    </source>
</evidence>
<reference evidence="4 5" key="1">
    <citation type="submission" date="2018-11" db="EMBL/GenBank/DDBJ databases">
        <title>Draft genome sequence of Ferruginibacter sp. BO-59.</title>
        <authorList>
            <person name="Im W.T."/>
        </authorList>
    </citation>
    <scope>NUCLEOTIDE SEQUENCE [LARGE SCALE GENOMIC DNA]</scope>
    <source>
        <strain evidence="4 5">BO-59</strain>
    </source>
</reference>
<dbReference type="OrthoDB" id="9806342at2"/>